<keyword evidence="3" id="KW-1185">Reference proteome</keyword>
<dbReference type="Proteomes" id="UP000325295">
    <property type="component" value="Chromosome"/>
</dbReference>
<evidence type="ECO:0000259" key="1">
    <source>
        <dbReference type="Pfam" id="PF14393"/>
    </source>
</evidence>
<proteinExistence type="predicted"/>
<dbReference type="AlphaFoldDB" id="A0A5P1X2M6"/>
<gene>
    <name evidence="2" type="ORF">F0161_04125</name>
</gene>
<dbReference type="Pfam" id="PF14393">
    <property type="entry name" value="DUF4422"/>
    <property type="match status" value="1"/>
</dbReference>
<evidence type="ECO:0000313" key="3">
    <source>
        <dbReference type="Proteomes" id="UP000325295"/>
    </source>
</evidence>
<feature type="domain" description="DUF4422" evidence="1">
    <location>
        <begin position="4"/>
        <end position="220"/>
    </location>
</feature>
<reference evidence="2 3" key="1">
    <citation type="submission" date="2019-09" db="EMBL/GenBank/DDBJ databases">
        <title>Complete Genome Sequence of Lactobacillus nenjiangensis SH-Y15, isolated from sauerkraut.</title>
        <authorList>
            <person name="Yang H."/>
        </authorList>
    </citation>
    <scope>NUCLEOTIDE SEQUENCE [LARGE SCALE GENOMIC DNA]</scope>
    <source>
        <strain evidence="2 3">SH-Y15</strain>
    </source>
</reference>
<evidence type="ECO:0000313" key="2">
    <source>
        <dbReference type="EMBL" id="QER67134.1"/>
    </source>
</evidence>
<dbReference type="RefSeq" id="WP_150203800.1">
    <property type="nucleotide sequence ID" value="NZ_CP043939.1"/>
</dbReference>
<accession>A0A5P1X2M6</accession>
<dbReference type="InterPro" id="IPR025536">
    <property type="entry name" value="DUF4422"/>
</dbReference>
<dbReference type="EMBL" id="CP043939">
    <property type="protein sequence ID" value="QER67134.1"/>
    <property type="molecule type" value="Genomic_DNA"/>
</dbReference>
<organism evidence="2 3">
    <name type="scientific">Paucilactobacillus nenjiangensis</name>
    <dbReference type="NCBI Taxonomy" id="1296540"/>
    <lineage>
        <taxon>Bacteria</taxon>
        <taxon>Bacillati</taxon>
        <taxon>Bacillota</taxon>
        <taxon>Bacilli</taxon>
        <taxon>Lactobacillales</taxon>
        <taxon>Lactobacillaceae</taxon>
        <taxon>Paucilactobacillus</taxon>
    </lineage>
</organism>
<name>A0A5P1X2M6_9LACO</name>
<dbReference type="KEGG" id="lnn:F0161_04125"/>
<sequence length="254" mass="30024">MNIKVLVATHKKYEMPTDDSLYLPIFVGKTLHPDASLPYTGDNSGVNISEKNTSYNELTALYWAWKNLNADAIGLDHYRRYMSLSKDKSISKVLTRNEIEGLLTNVDIILPKKRNYIIQSNYNHYVHAHHSDPLDETSKIIHDQYPEYFLAFENVMKSKSAHMFNMFIMKKDKFDEYCEWLFDILYLLEDKIDTSEYDAYEKRVYGFVSELLLDVWLETNGYSYKEVNLVHMESQKWLSKGFRFLGRMFVKSRK</sequence>
<dbReference type="OrthoDB" id="9798746at2"/>
<protein>
    <submittedName>
        <fullName evidence="2">DUF4422 domain-containing protein</fullName>
    </submittedName>
</protein>